<dbReference type="Gene3D" id="3.30.160.60">
    <property type="entry name" value="Classic Zinc Finger"/>
    <property type="match status" value="5"/>
</dbReference>
<dbReference type="FunFam" id="3.30.160.60:FF:000193">
    <property type="entry name" value="Zinc finger protein 300"/>
    <property type="match status" value="1"/>
</dbReference>
<evidence type="ECO:0000256" key="9">
    <source>
        <dbReference type="ARBA" id="ARBA00023242"/>
    </source>
</evidence>
<feature type="non-terminal residue" evidence="13">
    <location>
        <position position="1"/>
    </location>
</feature>
<evidence type="ECO:0000256" key="1">
    <source>
        <dbReference type="ARBA" id="ARBA00004123"/>
    </source>
</evidence>
<dbReference type="SUPFAM" id="SSF57667">
    <property type="entry name" value="beta-beta-alpha zinc fingers"/>
    <property type="match status" value="3"/>
</dbReference>
<dbReference type="InterPro" id="IPR036236">
    <property type="entry name" value="Znf_C2H2_sf"/>
</dbReference>
<evidence type="ECO:0000256" key="10">
    <source>
        <dbReference type="PROSITE-ProRule" id="PRU00042"/>
    </source>
</evidence>
<feature type="compositionally biased region" description="Polar residues" evidence="11">
    <location>
        <begin position="9"/>
        <end position="20"/>
    </location>
</feature>
<evidence type="ECO:0000313" key="13">
    <source>
        <dbReference type="EMBL" id="CEK73800.1"/>
    </source>
</evidence>
<accession>A0A0B7A1G4</accession>
<dbReference type="Pfam" id="PF00096">
    <property type="entry name" value="zf-C2H2"/>
    <property type="match status" value="3"/>
</dbReference>
<feature type="domain" description="C2H2-type" evidence="12">
    <location>
        <begin position="138"/>
        <end position="166"/>
    </location>
</feature>
<keyword evidence="8" id="KW-0804">Transcription</keyword>
<gene>
    <name evidence="13" type="primary">ORF88323</name>
</gene>
<feature type="domain" description="C2H2-type" evidence="12">
    <location>
        <begin position="326"/>
        <end position="353"/>
    </location>
</feature>
<feature type="region of interest" description="Disordered" evidence="11">
    <location>
        <begin position="1"/>
        <end position="20"/>
    </location>
</feature>
<dbReference type="PANTHER" id="PTHR47772:SF4">
    <property type="entry name" value="ZFP64 ZINC FINGER PROTEIN"/>
    <property type="match status" value="1"/>
</dbReference>
<keyword evidence="4" id="KW-0677">Repeat</keyword>
<dbReference type="GO" id="GO:0005634">
    <property type="term" value="C:nucleus"/>
    <property type="evidence" value="ECO:0007669"/>
    <property type="project" value="UniProtKB-SubCell"/>
</dbReference>
<feature type="domain" description="C2H2-type" evidence="12">
    <location>
        <begin position="216"/>
        <end position="240"/>
    </location>
</feature>
<feature type="non-terminal residue" evidence="13">
    <location>
        <position position="378"/>
    </location>
</feature>
<evidence type="ECO:0000256" key="3">
    <source>
        <dbReference type="ARBA" id="ARBA00022723"/>
    </source>
</evidence>
<comment type="similarity">
    <text evidence="2">Belongs to the krueppel C2H2-type zinc-finger protein family.</text>
</comment>
<dbReference type="PANTHER" id="PTHR47772">
    <property type="entry name" value="ZINC FINGER PROTEIN 200"/>
    <property type="match status" value="1"/>
</dbReference>
<organism evidence="13">
    <name type="scientific">Arion vulgaris</name>
    <dbReference type="NCBI Taxonomy" id="1028688"/>
    <lineage>
        <taxon>Eukaryota</taxon>
        <taxon>Metazoa</taxon>
        <taxon>Spiralia</taxon>
        <taxon>Lophotrochozoa</taxon>
        <taxon>Mollusca</taxon>
        <taxon>Gastropoda</taxon>
        <taxon>Heterobranchia</taxon>
        <taxon>Euthyneura</taxon>
        <taxon>Panpulmonata</taxon>
        <taxon>Eupulmonata</taxon>
        <taxon>Stylommatophora</taxon>
        <taxon>Helicina</taxon>
        <taxon>Arionoidea</taxon>
        <taxon>Arionidae</taxon>
        <taxon>Arion</taxon>
    </lineage>
</organism>
<dbReference type="EMBL" id="HACG01026935">
    <property type="protein sequence ID" value="CEK73800.1"/>
    <property type="molecule type" value="Transcribed_RNA"/>
</dbReference>
<name>A0A0B7A1G4_9EUPU</name>
<dbReference type="PROSITE" id="PS00028">
    <property type="entry name" value="ZINC_FINGER_C2H2_1"/>
    <property type="match status" value="7"/>
</dbReference>
<dbReference type="PROSITE" id="PS50157">
    <property type="entry name" value="ZINC_FINGER_C2H2_2"/>
    <property type="match status" value="5"/>
</dbReference>
<comment type="subcellular location">
    <subcellularLocation>
        <location evidence="1">Nucleus</location>
    </subcellularLocation>
</comment>
<keyword evidence="9" id="KW-0539">Nucleus</keyword>
<evidence type="ECO:0000259" key="12">
    <source>
        <dbReference type="PROSITE" id="PS50157"/>
    </source>
</evidence>
<keyword evidence="7" id="KW-0805">Transcription regulation</keyword>
<dbReference type="InterPro" id="IPR013087">
    <property type="entry name" value="Znf_C2H2_type"/>
</dbReference>
<keyword evidence="5 10" id="KW-0863">Zinc-finger</keyword>
<feature type="domain" description="C2H2-type" evidence="12">
    <location>
        <begin position="298"/>
        <end position="325"/>
    </location>
</feature>
<evidence type="ECO:0000256" key="4">
    <source>
        <dbReference type="ARBA" id="ARBA00022737"/>
    </source>
</evidence>
<feature type="domain" description="C2H2-type" evidence="12">
    <location>
        <begin position="354"/>
        <end position="378"/>
    </location>
</feature>
<reference evidence="13" key="1">
    <citation type="submission" date="2014-12" db="EMBL/GenBank/DDBJ databases">
        <title>Insight into the proteome of Arion vulgaris.</title>
        <authorList>
            <person name="Aradska J."/>
            <person name="Bulat T."/>
            <person name="Smidak R."/>
            <person name="Sarate P."/>
            <person name="Gangsoo J."/>
            <person name="Sialana F."/>
            <person name="Bilban M."/>
            <person name="Lubec G."/>
        </authorList>
    </citation>
    <scope>NUCLEOTIDE SEQUENCE</scope>
    <source>
        <tissue evidence="13">Skin</tissue>
    </source>
</reference>
<protein>
    <recommendedName>
        <fullName evidence="12">C2H2-type domain-containing protein</fullName>
    </recommendedName>
</protein>
<keyword evidence="3" id="KW-0479">Metal-binding</keyword>
<proteinExistence type="inferred from homology"/>
<dbReference type="FunFam" id="3.30.160.60:FF:000065">
    <property type="entry name" value="B-cell CLL/lymphoma 6, member B"/>
    <property type="match status" value="1"/>
</dbReference>
<dbReference type="SMART" id="SM00355">
    <property type="entry name" value="ZnF_C2H2"/>
    <property type="match status" value="8"/>
</dbReference>
<evidence type="ECO:0000256" key="7">
    <source>
        <dbReference type="ARBA" id="ARBA00023015"/>
    </source>
</evidence>
<sequence length="378" mass="44055">SDKVHEIYGQSTDNDSKNSNINTDTASCIEIRKSAGNKVSPIFYTSKEQCKISLGERKVSKFAGKLTSLRVEKKTRRKRTKKLKSLSLEDTRIKSSVTNFENNEDISSECWNKTDIDCNKKLMNIKNTETDLVMLIKFHCCFCAKAFVGQKCMRKHLVSKHKGCKVFPCKVCTTVFVDVDEYLLHYKNEHLTKQKKLQTSSVPAVKLKIKKDIMRFHCLLCRRVFVKEGYLRRHMHYSHAKSFLCWNCGESIQSLSDYKQHSEKHVVIGRFTCDLCHRQHNNIFRLLGHLKNHLMPQNKCEICGVVFIKPESLVKHIEKHENEPVHKCKICGKNFVIEARLQYHMRTHSGEKRFTCELCGKTYAHKINLVHHKRWHTG</sequence>
<keyword evidence="6" id="KW-0862">Zinc</keyword>
<evidence type="ECO:0000256" key="8">
    <source>
        <dbReference type="ARBA" id="ARBA00023163"/>
    </source>
</evidence>
<evidence type="ECO:0000256" key="2">
    <source>
        <dbReference type="ARBA" id="ARBA00006991"/>
    </source>
</evidence>
<evidence type="ECO:0000256" key="11">
    <source>
        <dbReference type="SAM" id="MobiDB-lite"/>
    </source>
</evidence>
<dbReference type="InterPro" id="IPR050636">
    <property type="entry name" value="C2H2-ZF_domain-containing"/>
</dbReference>
<dbReference type="GO" id="GO:0008270">
    <property type="term" value="F:zinc ion binding"/>
    <property type="evidence" value="ECO:0007669"/>
    <property type="project" value="UniProtKB-KW"/>
</dbReference>
<evidence type="ECO:0000256" key="6">
    <source>
        <dbReference type="ARBA" id="ARBA00022833"/>
    </source>
</evidence>
<evidence type="ECO:0000256" key="5">
    <source>
        <dbReference type="ARBA" id="ARBA00022771"/>
    </source>
</evidence>
<dbReference type="AlphaFoldDB" id="A0A0B7A1G4"/>